<keyword evidence="4" id="KW-1185">Reference proteome</keyword>
<accession>A0A1E1L9R4</accession>
<dbReference type="AlphaFoldDB" id="A0A1E1L9R4"/>
<feature type="region of interest" description="Disordered" evidence="1">
    <location>
        <begin position="64"/>
        <end position="104"/>
    </location>
</feature>
<evidence type="ECO:0000256" key="1">
    <source>
        <dbReference type="SAM" id="MobiDB-lite"/>
    </source>
</evidence>
<dbReference type="Proteomes" id="UP000178912">
    <property type="component" value="Unassembled WGS sequence"/>
</dbReference>
<feature type="compositionally biased region" description="Polar residues" evidence="1">
    <location>
        <begin position="72"/>
        <end position="83"/>
    </location>
</feature>
<feature type="chain" id="PRO_5013380256" description="Secreted protein" evidence="2">
    <location>
        <begin position="16"/>
        <end position="104"/>
    </location>
</feature>
<proteinExistence type="predicted"/>
<feature type="signal peptide" evidence="2">
    <location>
        <begin position="1"/>
        <end position="15"/>
    </location>
</feature>
<evidence type="ECO:0008006" key="5">
    <source>
        <dbReference type="Google" id="ProtNLM"/>
    </source>
</evidence>
<organism evidence="3 4">
    <name type="scientific">Rhynchosporium agropyri</name>
    <dbReference type="NCBI Taxonomy" id="914238"/>
    <lineage>
        <taxon>Eukaryota</taxon>
        <taxon>Fungi</taxon>
        <taxon>Dikarya</taxon>
        <taxon>Ascomycota</taxon>
        <taxon>Pezizomycotina</taxon>
        <taxon>Leotiomycetes</taxon>
        <taxon>Helotiales</taxon>
        <taxon>Ploettnerulaceae</taxon>
        <taxon>Rhynchosporium</taxon>
    </lineage>
</organism>
<gene>
    <name evidence="3" type="ORF">RAG0_12749</name>
</gene>
<name>A0A1E1L9R4_9HELO</name>
<protein>
    <recommendedName>
        <fullName evidence="5">Secreted protein</fullName>
    </recommendedName>
</protein>
<evidence type="ECO:0000256" key="2">
    <source>
        <dbReference type="SAM" id="SignalP"/>
    </source>
</evidence>
<dbReference type="EMBL" id="FJUX01000093">
    <property type="protein sequence ID" value="CZT07216.1"/>
    <property type="molecule type" value="Genomic_DNA"/>
</dbReference>
<evidence type="ECO:0000313" key="3">
    <source>
        <dbReference type="EMBL" id="CZT07216.1"/>
    </source>
</evidence>
<evidence type="ECO:0000313" key="4">
    <source>
        <dbReference type="Proteomes" id="UP000178912"/>
    </source>
</evidence>
<sequence>MLLLLLLRMLISLHRQTMDGWCKYLTACLHLHTIRAHACCTHACRACMSEGIADGGPPYSACRVRGMPGQASPGQDRTGQDSSTQDKTRSPEVASPVQGTSLDL</sequence>
<keyword evidence="2" id="KW-0732">Signal</keyword>
<reference evidence="4" key="1">
    <citation type="submission" date="2016-03" db="EMBL/GenBank/DDBJ databases">
        <authorList>
            <person name="Guldener U."/>
        </authorList>
    </citation>
    <scope>NUCLEOTIDE SEQUENCE [LARGE SCALE GENOMIC DNA]</scope>
    <source>
        <strain evidence="4">04CH-RAC-A.6.1</strain>
    </source>
</reference>